<comment type="caution">
    <text evidence="2">The sequence shown here is derived from an EMBL/GenBank/DDBJ whole genome shotgun (WGS) entry which is preliminary data.</text>
</comment>
<evidence type="ECO:0000313" key="2">
    <source>
        <dbReference type="EMBL" id="KAK2835285.1"/>
    </source>
</evidence>
<reference evidence="2" key="1">
    <citation type="submission" date="2023-07" db="EMBL/GenBank/DDBJ databases">
        <title>Chromosome-level Genome Assembly of Striped Snakehead (Channa striata).</title>
        <authorList>
            <person name="Liu H."/>
        </authorList>
    </citation>
    <scope>NUCLEOTIDE SEQUENCE</scope>
    <source>
        <strain evidence="2">Gz</strain>
        <tissue evidence="2">Muscle</tissue>
    </source>
</reference>
<dbReference type="Proteomes" id="UP001187415">
    <property type="component" value="Unassembled WGS sequence"/>
</dbReference>
<feature type="compositionally biased region" description="Basic and acidic residues" evidence="1">
    <location>
        <begin position="107"/>
        <end position="124"/>
    </location>
</feature>
<accession>A0AA88SEY0</accession>
<dbReference type="AlphaFoldDB" id="A0AA88SEY0"/>
<dbReference type="EMBL" id="JAUPFM010000012">
    <property type="protein sequence ID" value="KAK2835285.1"/>
    <property type="molecule type" value="Genomic_DNA"/>
</dbReference>
<evidence type="ECO:0000256" key="1">
    <source>
        <dbReference type="SAM" id="MobiDB-lite"/>
    </source>
</evidence>
<keyword evidence="3" id="KW-1185">Reference proteome</keyword>
<feature type="region of interest" description="Disordered" evidence="1">
    <location>
        <begin position="1"/>
        <end position="72"/>
    </location>
</feature>
<gene>
    <name evidence="2" type="ORF">Q5P01_015769</name>
</gene>
<organism evidence="2 3">
    <name type="scientific">Channa striata</name>
    <name type="common">Snakehead murrel</name>
    <name type="synonym">Ophicephalus striatus</name>
    <dbReference type="NCBI Taxonomy" id="64152"/>
    <lineage>
        <taxon>Eukaryota</taxon>
        <taxon>Metazoa</taxon>
        <taxon>Chordata</taxon>
        <taxon>Craniata</taxon>
        <taxon>Vertebrata</taxon>
        <taxon>Euteleostomi</taxon>
        <taxon>Actinopterygii</taxon>
        <taxon>Neopterygii</taxon>
        <taxon>Teleostei</taxon>
        <taxon>Neoteleostei</taxon>
        <taxon>Acanthomorphata</taxon>
        <taxon>Anabantaria</taxon>
        <taxon>Anabantiformes</taxon>
        <taxon>Channoidei</taxon>
        <taxon>Channidae</taxon>
        <taxon>Channa</taxon>
    </lineage>
</organism>
<evidence type="ECO:0000313" key="3">
    <source>
        <dbReference type="Proteomes" id="UP001187415"/>
    </source>
</evidence>
<name>A0AA88SEY0_CHASR</name>
<sequence length="124" mass="14110">MCTYSPLRSSLRLIEGPQTKQRSLAARRLTRPVCGRGPGGRWEETRRSQTGGYKSDHPGGSPPPSTHFIRRFPPSTVLRGCSKQWVKQRRKHWSCKFTDGGSRLKRRSEPDPLAHRDHSDCDSL</sequence>
<proteinExistence type="predicted"/>
<protein>
    <submittedName>
        <fullName evidence="2">Uncharacterized protein</fullName>
    </submittedName>
</protein>
<feature type="region of interest" description="Disordered" evidence="1">
    <location>
        <begin position="96"/>
        <end position="124"/>
    </location>
</feature>